<dbReference type="EMBL" id="AFIG01000001">
    <property type="protein sequence ID" value="EGL56048.1"/>
    <property type="molecule type" value="Genomic_DNA"/>
</dbReference>
<evidence type="ECO:0000313" key="1">
    <source>
        <dbReference type="EMBL" id="EGL56048.1"/>
    </source>
</evidence>
<dbReference type="STRING" id="1026882.MAMP_03042"/>
<accession>F5SUY8</accession>
<evidence type="ECO:0008006" key="3">
    <source>
        <dbReference type="Google" id="ProtNLM"/>
    </source>
</evidence>
<name>F5SUY8_9GAMM</name>
<proteinExistence type="predicted"/>
<dbReference type="RefSeq" id="WP_007145934.1">
    <property type="nucleotide sequence ID" value="NZ_AFIG01000001.1"/>
</dbReference>
<dbReference type="eggNOG" id="COG1216">
    <property type="taxonomic scope" value="Bacteria"/>
</dbReference>
<reference evidence="1 2" key="1">
    <citation type="journal article" date="2011" name="J. Bacteriol.">
        <title>Draft genome sequence of Methylophaga aminisulfidivorans MP T.</title>
        <authorList>
            <person name="Han G.H."/>
            <person name="Kim W."/>
            <person name="Chun J."/>
            <person name="Kim S.W."/>
        </authorList>
    </citation>
    <scope>NUCLEOTIDE SEQUENCE [LARGE SCALE GENOMIC DNA]</scope>
    <source>
        <strain evidence="2">MP(T)</strain>
    </source>
</reference>
<gene>
    <name evidence="1" type="ORF">MAMP_03042</name>
</gene>
<evidence type="ECO:0000313" key="2">
    <source>
        <dbReference type="Proteomes" id="UP000003544"/>
    </source>
</evidence>
<dbReference type="OrthoDB" id="118271at2"/>
<comment type="caution">
    <text evidence="1">The sequence shown here is derived from an EMBL/GenBank/DDBJ whole genome shotgun (WGS) entry which is preliminary data.</text>
</comment>
<sequence>MKSLLKSLIPPIFFTFLNKFTGRKYGWKGNYSSWEDACLHSTGYDQDDILNKVKESALKVKNGEAAYERDSVVFDEVCYSWPLLSGILLSSVNSGSIRVLDFGGGLGSTYYQNKKFLDLFDVVSWNIIEQPNFVNTGQQYFSDGCLRFYTDLDSCLDEQQPNVLLLSSVMQYIEKPYELMEQLLKRRFEYIVVDRTPFSHDDKDQLKLQVVSPVIYSASYPCWFFSETSFVEHYLKNGYKLIESFTSLEGNSRDCMFKGMIFKRD</sequence>
<dbReference type="AlphaFoldDB" id="F5SUY8"/>
<dbReference type="InterPro" id="IPR027612">
    <property type="entry name" value="Put_MTase_LIC12133"/>
</dbReference>
<protein>
    <recommendedName>
        <fullName evidence="3">Methyltransferase, TIGR04325 family</fullName>
    </recommendedName>
</protein>
<organism evidence="1 2">
    <name type="scientific">Methylophaga aminisulfidivorans MP</name>
    <dbReference type="NCBI Taxonomy" id="1026882"/>
    <lineage>
        <taxon>Bacteria</taxon>
        <taxon>Pseudomonadati</taxon>
        <taxon>Pseudomonadota</taxon>
        <taxon>Gammaproteobacteria</taxon>
        <taxon>Thiotrichales</taxon>
        <taxon>Piscirickettsiaceae</taxon>
        <taxon>Methylophaga</taxon>
    </lineage>
</organism>
<dbReference type="NCBIfam" id="TIGR04325">
    <property type="entry name" value="MTase_LIC12133"/>
    <property type="match status" value="1"/>
</dbReference>
<keyword evidence="2" id="KW-1185">Reference proteome</keyword>
<dbReference type="Proteomes" id="UP000003544">
    <property type="component" value="Unassembled WGS sequence"/>
</dbReference>